<feature type="chain" id="PRO_5038796437" evidence="4">
    <location>
        <begin position="25"/>
        <end position="593"/>
    </location>
</feature>
<dbReference type="PANTHER" id="PTHR30290">
    <property type="entry name" value="PERIPLASMIC BINDING COMPONENT OF ABC TRANSPORTER"/>
    <property type="match status" value="1"/>
</dbReference>
<dbReference type="Gene3D" id="3.10.105.10">
    <property type="entry name" value="Dipeptide-binding Protein, Domain 3"/>
    <property type="match status" value="1"/>
</dbReference>
<dbReference type="InterPro" id="IPR030678">
    <property type="entry name" value="Peptide/Ni-bd"/>
</dbReference>
<comment type="similarity">
    <text evidence="1">Belongs to the bacterial solute-binding protein 5 family.</text>
</comment>
<reference evidence="6 7" key="1">
    <citation type="submission" date="2019-05" db="EMBL/GenBank/DDBJ databases">
        <title>The metagenome of a microbial culture collection derived from dairy environment covers the genomic content of the human microbiome.</title>
        <authorList>
            <person name="Roder T."/>
            <person name="Wuthrich D."/>
            <person name="Sattari Z."/>
            <person name="Von Ah U."/>
            <person name="Bar C."/>
            <person name="Ronchi F."/>
            <person name="Macpherson A.J."/>
            <person name="Ganal-Vonarburg S.C."/>
            <person name="Bruggmann R."/>
            <person name="Vergeres G."/>
        </authorList>
    </citation>
    <scope>NUCLEOTIDE SEQUENCE [LARGE SCALE GENOMIC DNA]</scope>
    <source>
        <strain evidence="6 7">FAM 24227</strain>
    </source>
</reference>
<dbReference type="CDD" id="cd08510">
    <property type="entry name" value="PBP2_Lactococcal_OppA_like"/>
    <property type="match status" value="1"/>
</dbReference>
<dbReference type="EMBL" id="VBSP01000088">
    <property type="protein sequence ID" value="TLQ38245.1"/>
    <property type="molecule type" value="Genomic_DNA"/>
</dbReference>
<comment type="caution">
    <text evidence="6">The sequence shown here is derived from an EMBL/GenBank/DDBJ whole genome shotgun (WGS) entry which is preliminary data.</text>
</comment>
<dbReference type="PANTHER" id="PTHR30290:SF9">
    <property type="entry name" value="OLIGOPEPTIDE-BINDING PROTEIN APPA"/>
    <property type="match status" value="1"/>
</dbReference>
<evidence type="ECO:0000313" key="6">
    <source>
        <dbReference type="EMBL" id="TLQ38245.1"/>
    </source>
</evidence>
<gene>
    <name evidence="6" type="ORF">FEZ33_12035</name>
</gene>
<dbReference type="InterPro" id="IPR000914">
    <property type="entry name" value="SBP_5_dom"/>
</dbReference>
<dbReference type="Gene3D" id="3.40.190.10">
    <property type="entry name" value="Periplasmic binding protein-like II"/>
    <property type="match status" value="1"/>
</dbReference>
<dbReference type="InterPro" id="IPR039424">
    <property type="entry name" value="SBP_5"/>
</dbReference>
<protein>
    <submittedName>
        <fullName evidence="6">Oligopeptide ABC transporter substrate-binding protein</fullName>
    </submittedName>
</protein>
<sequence length="593" mass="66063">MKKSIKKYVSLTTLAMTFASTLVGPTTQLVSAQEEGEDGVLEFDTLVQNEGEPIEGGTLNYALVSDSTFSGVLNNLLYTGQPDSEIINFFNPGLYGYDENFTIDNSGFADIEMDPENSQVTITIPEGHTWHDGEEITIDDVIFPYYVIGNPDYTGIRYGSDFQNVAGMEEYHNGDAEEISGLERVNDYTLTVTYNTFNNSMLQAGGGVSNYIEPEHLLGEVPVAELEDSEYVRKNPVGFGPFKVESITPGEAVTLTAFDEYYDGRPNIDEMVIEVVNSSTIVSELKAGNYDIASLPADQYETYADATNFTPVGFLENAITYIGFKQGTWDEENGEVVPEPERVTSNKALRQAMAYAIDNNAIATQFYYGLRQNANSHITPNFTEYHNAEQEGYTFDPERSQQLLADAGFVDNDGDGFVEDPNGEPFTLGFASMSGGETAEPIAQYYIQSWQQIGINVELVDGQLMESNSFYERIEADDPAIDVFQAAFGVGGDPNQSGLYGRSAPFNFTRWATEENDELLAAIESEESFDEEFRQQAFYDWQEYMIEEVPTIPTLFRYTLTAVNNRVSQWDTQIGSDLKWSDIYLLSEEPTAE</sequence>
<feature type="domain" description="Solute-binding protein family 5" evidence="5">
    <location>
        <begin position="112"/>
        <end position="495"/>
    </location>
</feature>
<evidence type="ECO:0000259" key="5">
    <source>
        <dbReference type="Pfam" id="PF00496"/>
    </source>
</evidence>
<dbReference type="RefSeq" id="WP_138405596.1">
    <property type="nucleotide sequence ID" value="NZ_VBSP01000088.1"/>
</dbReference>
<dbReference type="GO" id="GO:0015833">
    <property type="term" value="P:peptide transport"/>
    <property type="evidence" value="ECO:0007669"/>
    <property type="project" value="TreeGrafter"/>
</dbReference>
<evidence type="ECO:0000313" key="7">
    <source>
        <dbReference type="Proteomes" id="UP000306420"/>
    </source>
</evidence>
<dbReference type="SUPFAM" id="SSF53850">
    <property type="entry name" value="Periplasmic binding protein-like II"/>
    <property type="match status" value="1"/>
</dbReference>
<evidence type="ECO:0000256" key="3">
    <source>
        <dbReference type="ARBA" id="ARBA00022729"/>
    </source>
</evidence>
<dbReference type="PIRSF" id="PIRSF002741">
    <property type="entry name" value="MppA"/>
    <property type="match status" value="1"/>
</dbReference>
<keyword evidence="2" id="KW-0813">Transport</keyword>
<dbReference type="GO" id="GO:0042597">
    <property type="term" value="C:periplasmic space"/>
    <property type="evidence" value="ECO:0007669"/>
    <property type="project" value="UniProtKB-ARBA"/>
</dbReference>
<dbReference type="AlphaFoldDB" id="A0A5R9DQ75"/>
<proteinExistence type="inferred from homology"/>
<accession>A0A5R9DQ75</accession>
<organism evidence="6 7">
    <name type="scientific">Ruoffia tabacinasalis</name>
    <dbReference type="NCBI Taxonomy" id="87458"/>
    <lineage>
        <taxon>Bacteria</taxon>
        <taxon>Bacillati</taxon>
        <taxon>Bacillota</taxon>
        <taxon>Bacilli</taxon>
        <taxon>Lactobacillales</taxon>
        <taxon>Aerococcaceae</taxon>
        <taxon>Ruoffia</taxon>
    </lineage>
</organism>
<dbReference type="OrthoDB" id="9796817at2"/>
<evidence type="ECO:0000256" key="4">
    <source>
        <dbReference type="SAM" id="SignalP"/>
    </source>
</evidence>
<name>A0A5R9DQ75_9LACT</name>
<dbReference type="GO" id="GO:0043190">
    <property type="term" value="C:ATP-binding cassette (ABC) transporter complex"/>
    <property type="evidence" value="ECO:0007669"/>
    <property type="project" value="InterPro"/>
</dbReference>
<dbReference type="Pfam" id="PF00496">
    <property type="entry name" value="SBP_bac_5"/>
    <property type="match status" value="1"/>
</dbReference>
<evidence type="ECO:0000256" key="2">
    <source>
        <dbReference type="ARBA" id="ARBA00022448"/>
    </source>
</evidence>
<evidence type="ECO:0000256" key="1">
    <source>
        <dbReference type="ARBA" id="ARBA00005695"/>
    </source>
</evidence>
<feature type="signal peptide" evidence="4">
    <location>
        <begin position="1"/>
        <end position="24"/>
    </location>
</feature>
<dbReference type="Proteomes" id="UP000306420">
    <property type="component" value="Unassembled WGS sequence"/>
</dbReference>
<dbReference type="GO" id="GO:1904680">
    <property type="term" value="F:peptide transmembrane transporter activity"/>
    <property type="evidence" value="ECO:0007669"/>
    <property type="project" value="TreeGrafter"/>
</dbReference>
<keyword evidence="3 4" id="KW-0732">Signal</keyword>